<sequence>MVSYDDFSVSGPTHMMVNTSQGSSAKRIIELDWDSLDHRRCITACLVKGTYVLESDHTNGTKLAPAWWESFHFRQLKVLSCACTCIFCKIHGSNTRFICGVIFEYVPPDEARRHPSAPRYIVAFRGTMPKDPTIVGDLRLNLRVLLNTQQLCHRFCEAREFVEKLVTSNVDGDSSTIWLTGHSLGASIALDVGREMMMGDGFNLPTFLFNPPHVSLAPVANKLGMSEEAKQDVHLGSYVVKHIMGKTILRPQKKHMEAVFEKLSPWVPELYVHQRDPICSGFIDYFELRKQHQEQCPRIAKSAATLAYRDLLHLCAVSGFGDKKGRQHLLPSARLWKNLGQDGDAHGLQQWWRSNLSLSSERYSWP</sequence>
<reference evidence="1" key="2">
    <citation type="submission" date="2021-12" db="EMBL/GenBank/DDBJ databases">
        <title>Resequencing data analysis of finger millet.</title>
        <authorList>
            <person name="Hatakeyama M."/>
            <person name="Aluri S."/>
            <person name="Balachadran M.T."/>
            <person name="Sivarajan S.R."/>
            <person name="Poveda L."/>
            <person name="Shimizu-Inatsugi R."/>
            <person name="Schlapbach R."/>
            <person name="Sreeman S.M."/>
            <person name="Shimizu K.K."/>
        </authorList>
    </citation>
    <scope>NUCLEOTIDE SEQUENCE</scope>
</reference>
<accession>A0AAV5FC86</accession>
<dbReference type="PANTHER" id="PTHR31479">
    <property type="entry name" value="ALPHA/BETA-HYDROLASES SUPERFAMILY PROTEIN"/>
    <property type="match status" value="1"/>
</dbReference>
<comment type="caution">
    <text evidence="1">The sequence shown here is derived from an EMBL/GenBank/DDBJ whole genome shotgun (WGS) entry which is preliminary data.</text>
</comment>
<dbReference type="PANTHER" id="PTHR31479:SF25">
    <property type="entry name" value="OS07G0527900 PROTEIN"/>
    <property type="match status" value="1"/>
</dbReference>
<dbReference type="EMBL" id="BQKI01000084">
    <property type="protein sequence ID" value="GJN32525.1"/>
    <property type="molecule type" value="Genomic_DNA"/>
</dbReference>
<dbReference type="SUPFAM" id="SSF53474">
    <property type="entry name" value="alpha/beta-Hydrolases"/>
    <property type="match status" value="1"/>
</dbReference>
<name>A0AAV5FC86_ELECO</name>
<protein>
    <recommendedName>
        <fullName evidence="3">Fungal lipase-like domain-containing protein</fullName>
    </recommendedName>
</protein>
<evidence type="ECO:0008006" key="3">
    <source>
        <dbReference type="Google" id="ProtNLM"/>
    </source>
</evidence>
<proteinExistence type="predicted"/>
<evidence type="ECO:0000313" key="1">
    <source>
        <dbReference type="EMBL" id="GJN32525.1"/>
    </source>
</evidence>
<dbReference type="InterPro" id="IPR029058">
    <property type="entry name" value="AB_hydrolase_fold"/>
</dbReference>
<reference evidence="1" key="1">
    <citation type="journal article" date="2018" name="DNA Res.">
        <title>Multiple hybrid de novo genome assembly of finger millet, an orphan allotetraploid crop.</title>
        <authorList>
            <person name="Hatakeyama M."/>
            <person name="Aluri S."/>
            <person name="Balachadran M.T."/>
            <person name="Sivarajan S.R."/>
            <person name="Patrignani A."/>
            <person name="Gruter S."/>
            <person name="Poveda L."/>
            <person name="Shimizu-Inatsugi R."/>
            <person name="Baeten J."/>
            <person name="Francoijs K.J."/>
            <person name="Nataraja K.N."/>
            <person name="Reddy Y.A.N."/>
            <person name="Phadnis S."/>
            <person name="Ravikumar R.L."/>
            <person name="Schlapbach R."/>
            <person name="Sreeman S.M."/>
            <person name="Shimizu K.K."/>
        </authorList>
    </citation>
    <scope>NUCLEOTIDE SEQUENCE</scope>
</reference>
<gene>
    <name evidence="1" type="primary">gb21039</name>
    <name evidence="1" type="ORF">PR202_gb21039</name>
</gene>
<keyword evidence="2" id="KW-1185">Reference proteome</keyword>
<dbReference type="AlphaFoldDB" id="A0AAV5FC86"/>
<dbReference type="Proteomes" id="UP001054889">
    <property type="component" value="Unassembled WGS sequence"/>
</dbReference>
<organism evidence="1 2">
    <name type="scientific">Eleusine coracana subsp. coracana</name>
    <dbReference type="NCBI Taxonomy" id="191504"/>
    <lineage>
        <taxon>Eukaryota</taxon>
        <taxon>Viridiplantae</taxon>
        <taxon>Streptophyta</taxon>
        <taxon>Embryophyta</taxon>
        <taxon>Tracheophyta</taxon>
        <taxon>Spermatophyta</taxon>
        <taxon>Magnoliopsida</taxon>
        <taxon>Liliopsida</taxon>
        <taxon>Poales</taxon>
        <taxon>Poaceae</taxon>
        <taxon>PACMAD clade</taxon>
        <taxon>Chloridoideae</taxon>
        <taxon>Cynodonteae</taxon>
        <taxon>Eleusininae</taxon>
        <taxon>Eleusine</taxon>
    </lineage>
</organism>
<evidence type="ECO:0000313" key="2">
    <source>
        <dbReference type="Proteomes" id="UP001054889"/>
    </source>
</evidence>
<dbReference type="Gene3D" id="3.40.50.1820">
    <property type="entry name" value="alpha/beta hydrolase"/>
    <property type="match status" value="1"/>
</dbReference>